<evidence type="ECO:0000256" key="1">
    <source>
        <dbReference type="ARBA" id="ARBA00001968"/>
    </source>
</evidence>
<evidence type="ECO:0000256" key="4">
    <source>
        <dbReference type="ARBA" id="ARBA00022801"/>
    </source>
</evidence>
<evidence type="ECO:0000256" key="5">
    <source>
        <dbReference type="ARBA" id="ARBA00035648"/>
    </source>
</evidence>
<keyword evidence="9" id="KW-1185">Reference proteome</keyword>
<dbReference type="Proteomes" id="UP000199321">
    <property type="component" value="Unassembled WGS sequence"/>
</dbReference>
<proteinExistence type="inferred from homology"/>
<dbReference type="PANTHER" id="PTHR30636:SF3">
    <property type="entry name" value="UPF0701 PROTEIN YICC"/>
    <property type="match status" value="1"/>
</dbReference>
<dbReference type="OrthoDB" id="9771229at2"/>
<name>A0A1G7DHL3_9FLAO</name>
<dbReference type="AlphaFoldDB" id="A0A1G7DHL3"/>
<keyword evidence="2" id="KW-0540">Nuclease</keyword>
<evidence type="ECO:0000256" key="3">
    <source>
        <dbReference type="ARBA" id="ARBA00022759"/>
    </source>
</evidence>
<accession>A0A1G7DHL3</accession>
<dbReference type="STRING" id="227084.SAMN05421855_101988"/>
<dbReference type="GO" id="GO:0004521">
    <property type="term" value="F:RNA endonuclease activity"/>
    <property type="evidence" value="ECO:0007669"/>
    <property type="project" value="InterPro"/>
</dbReference>
<evidence type="ECO:0000313" key="8">
    <source>
        <dbReference type="EMBL" id="SDE51017.1"/>
    </source>
</evidence>
<protein>
    <submittedName>
        <fullName evidence="8">TIGR00255 family protein</fullName>
    </submittedName>
</protein>
<comment type="cofactor">
    <cofactor evidence="1">
        <name>a divalent metal cation</name>
        <dbReference type="ChEBI" id="CHEBI:60240"/>
    </cofactor>
</comment>
<dbReference type="Pfam" id="PF03755">
    <property type="entry name" value="YicC-like_N"/>
    <property type="match status" value="1"/>
</dbReference>
<dbReference type="RefSeq" id="WP_093141259.1">
    <property type="nucleotide sequence ID" value="NZ_BMWO01000001.1"/>
</dbReference>
<dbReference type="InterPro" id="IPR013527">
    <property type="entry name" value="YicC-like_N"/>
</dbReference>
<gene>
    <name evidence="8" type="ORF">SAMN05421855_101988</name>
</gene>
<dbReference type="GO" id="GO:0016787">
    <property type="term" value="F:hydrolase activity"/>
    <property type="evidence" value="ECO:0007669"/>
    <property type="project" value="UniProtKB-KW"/>
</dbReference>
<evidence type="ECO:0000313" key="9">
    <source>
        <dbReference type="Proteomes" id="UP000199321"/>
    </source>
</evidence>
<dbReference type="EMBL" id="FNBA01000001">
    <property type="protein sequence ID" value="SDE51017.1"/>
    <property type="molecule type" value="Genomic_DNA"/>
</dbReference>
<dbReference type="InterPro" id="IPR013551">
    <property type="entry name" value="YicC-like_C"/>
</dbReference>
<organism evidence="8 9">
    <name type="scientific">Ulvibacter litoralis</name>
    <dbReference type="NCBI Taxonomy" id="227084"/>
    <lineage>
        <taxon>Bacteria</taxon>
        <taxon>Pseudomonadati</taxon>
        <taxon>Bacteroidota</taxon>
        <taxon>Flavobacteriia</taxon>
        <taxon>Flavobacteriales</taxon>
        <taxon>Flavobacteriaceae</taxon>
        <taxon>Ulvibacter</taxon>
    </lineage>
</organism>
<keyword evidence="3" id="KW-0255">Endonuclease</keyword>
<dbReference type="NCBIfam" id="TIGR00255">
    <property type="entry name" value="YicC/YloC family endoribonuclease"/>
    <property type="match status" value="1"/>
</dbReference>
<evidence type="ECO:0000259" key="6">
    <source>
        <dbReference type="Pfam" id="PF03755"/>
    </source>
</evidence>
<feature type="domain" description="Endoribonuclease YicC-like N-terminal" evidence="6">
    <location>
        <begin position="2"/>
        <end position="151"/>
    </location>
</feature>
<evidence type="ECO:0000256" key="2">
    <source>
        <dbReference type="ARBA" id="ARBA00022722"/>
    </source>
</evidence>
<reference evidence="8 9" key="1">
    <citation type="submission" date="2016-10" db="EMBL/GenBank/DDBJ databases">
        <authorList>
            <person name="de Groot N.N."/>
        </authorList>
    </citation>
    <scope>NUCLEOTIDE SEQUENCE [LARGE SCALE GENOMIC DNA]</scope>
    <source>
        <strain evidence="8 9">DSM 16195</strain>
    </source>
</reference>
<dbReference type="InterPro" id="IPR005229">
    <property type="entry name" value="YicC/YloC-like"/>
</dbReference>
<evidence type="ECO:0000259" key="7">
    <source>
        <dbReference type="Pfam" id="PF08340"/>
    </source>
</evidence>
<dbReference type="Pfam" id="PF08340">
    <property type="entry name" value="YicC-like_C"/>
    <property type="match status" value="1"/>
</dbReference>
<comment type="similarity">
    <text evidence="5">Belongs to the YicC/YloC family.</text>
</comment>
<sequence length="285" mass="32913">MIQSMTGYGKAMVQLPSKKITVEVKSLNSKNLDLNTRVPSMYREKELVIRTMLAKSLERGKVDFNLYVEVTGETTTTKLNETLVKEYMNQLRNVVAGDEVELLKMAVRMPETLKTEREEVDEAEFKVIIEAIDEALVNINKYRSDEGKVLENDFLMRAEKIAALLEEVIAIDPQRIENVRERLHKAVSDLKETVDENRFEQELVYYLEKYDITEEKVRLKNHLNYFNESIQSTDSNGKKLGFITQEIGREINTIGSKANFAPMQQLVVQMKDELEKIKEQALNVL</sequence>
<keyword evidence="4" id="KW-0378">Hydrolase</keyword>
<dbReference type="PANTHER" id="PTHR30636">
    <property type="entry name" value="UPF0701 PROTEIN YICC"/>
    <property type="match status" value="1"/>
</dbReference>
<feature type="domain" description="Endoribonuclease YicC-like C-terminal" evidence="7">
    <location>
        <begin position="172"/>
        <end position="284"/>
    </location>
</feature>